<dbReference type="SMART" id="SM00382">
    <property type="entry name" value="AAA"/>
    <property type="match status" value="1"/>
</dbReference>
<keyword evidence="3" id="KW-0238">DNA-binding</keyword>
<dbReference type="GO" id="GO:0017116">
    <property type="term" value="F:single-stranded DNA helicase activity"/>
    <property type="evidence" value="ECO:0007669"/>
    <property type="project" value="TreeGrafter"/>
</dbReference>
<dbReference type="Gene3D" id="1.10.10.2220">
    <property type="match status" value="1"/>
</dbReference>
<dbReference type="InterPro" id="IPR055446">
    <property type="entry name" value="RecD2_N_OB"/>
</dbReference>
<evidence type="ECO:0000256" key="1">
    <source>
        <dbReference type="ARBA" id="ARBA00022741"/>
    </source>
</evidence>
<dbReference type="OrthoDB" id="9803432at2"/>
<dbReference type="Gene3D" id="3.40.50.300">
    <property type="entry name" value="P-loop containing nucleotide triphosphate hydrolases"/>
    <property type="match status" value="2"/>
</dbReference>
<dbReference type="HAMAP" id="MF_01488">
    <property type="entry name" value="RecD2"/>
    <property type="match status" value="1"/>
</dbReference>
<comment type="similarity">
    <text evidence="3">Belongs to the RecD family. RecD2 subfamily.</text>
</comment>
<dbReference type="GO" id="GO:0016887">
    <property type="term" value="F:ATP hydrolysis activity"/>
    <property type="evidence" value="ECO:0007669"/>
    <property type="project" value="RHEA"/>
</dbReference>
<dbReference type="CDD" id="cd18809">
    <property type="entry name" value="SF1_C_RecD"/>
    <property type="match status" value="1"/>
</dbReference>
<keyword evidence="3" id="KW-0347">Helicase</keyword>
<feature type="binding site" evidence="3">
    <location>
        <begin position="362"/>
        <end position="366"/>
    </location>
    <ligand>
        <name>ATP</name>
        <dbReference type="ChEBI" id="CHEBI:30616"/>
    </ligand>
</feature>
<dbReference type="Pfam" id="PF13538">
    <property type="entry name" value="UvrD_C_2"/>
    <property type="match status" value="1"/>
</dbReference>
<dbReference type="EMBL" id="FUXI01000015">
    <property type="protein sequence ID" value="SJZ79371.1"/>
    <property type="molecule type" value="Genomic_DNA"/>
</dbReference>
<dbReference type="SUPFAM" id="SSF52540">
    <property type="entry name" value="P-loop containing nucleoside triphosphate hydrolases"/>
    <property type="match status" value="2"/>
</dbReference>
<comment type="catalytic activity">
    <reaction evidence="3">
        <text>ATP + H2O = ADP + phosphate + H(+)</text>
        <dbReference type="Rhea" id="RHEA:13065"/>
        <dbReference type="ChEBI" id="CHEBI:15377"/>
        <dbReference type="ChEBI" id="CHEBI:15378"/>
        <dbReference type="ChEBI" id="CHEBI:30616"/>
        <dbReference type="ChEBI" id="CHEBI:43474"/>
        <dbReference type="ChEBI" id="CHEBI:456216"/>
        <dbReference type="EC" id="5.6.2.3"/>
    </reaction>
</comment>
<organism evidence="5 6">
    <name type="scientific">Pilibacter termitis</name>
    <dbReference type="NCBI Taxonomy" id="263852"/>
    <lineage>
        <taxon>Bacteria</taxon>
        <taxon>Bacillati</taxon>
        <taxon>Bacillota</taxon>
        <taxon>Bacilli</taxon>
        <taxon>Lactobacillales</taxon>
        <taxon>Enterococcaceae</taxon>
        <taxon>Pilibacter</taxon>
    </lineage>
</organism>
<dbReference type="PANTHER" id="PTHR43788:SF6">
    <property type="entry name" value="DNA HELICASE B"/>
    <property type="match status" value="1"/>
</dbReference>
<dbReference type="Gene3D" id="2.30.30.940">
    <property type="match status" value="1"/>
</dbReference>
<dbReference type="AlphaFoldDB" id="A0A1T4NJ70"/>
<keyword evidence="3" id="KW-0413">Isomerase</keyword>
<name>A0A1T4NJ70_9ENTE</name>
<proteinExistence type="inferred from homology"/>
<comment type="function">
    <text evidence="3">DNA-dependent ATPase and ATP-dependent 5'-3' DNA helicase. Has no activity on blunt DNA or DNA with 3'-overhangs, requires at least 10 bases of 5'-ssDNA for helicase activity.</text>
</comment>
<dbReference type="CDD" id="cd17933">
    <property type="entry name" value="DEXSc_RecD-like"/>
    <property type="match status" value="1"/>
</dbReference>
<dbReference type="Gene3D" id="1.10.150.20">
    <property type="entry name" value="5' to 3' exonuclease, C-terminal subdomain"/>
    <property type="match status" value="1"/>
</dbReference>
<accession>A0A1T4NJ70</accession>
<dbReference type="Pfam" id="PF23139">
    <property type="entry name" value="OB_YrrC"/>
    <property type="match status" value="1"/>
</dbReference>
<dbReference type="Pfam" id="PF13604">
    <property type="entry name" value="AAA_30"/>
    <property type="match status" value="1"/>
</dbReference>
<evidence type="ECO:0000259" key="4">
    <source>
        <dbReference type="SMART" id="SM00382"/>
    </source>
</evidence>
<dbReference type="STRING" id="263852.SAMN02745116_01448"/>
<dbReference type="PANTHER" id="PTHR43788">
    <property type="entry name" value="DNA2/NAM7 HELICASE FAMILY MEMBER"/>
    <property type="match status" value="1"/>
</dbReference>
<evidence type="ECO:0000313" key="6">
    <source>
        <dbReference type="Proteomes" id="UP000190328"/>
    </source>
</evidence>
<dbReference type="EC" id="5.6.2.3" evidence="3"/>
<dbReference type="InterPro" id="IPR041451">
    <property type="entry name" value="RecD2_SH13"/>
</dbReference>
<dbReference type="GO" id="GO:0043139">
    <property type="term" value="F:5'-3' DNA helicase activity"/>
    <property type="evidence" value="ECO:0007669"/>
    <property type="project" value="UniProtKB-UniRule"/>
</dbReference>
<reference evidence="5 6" key="1">
    <citation type="submission" date="2017-02" db="EMBL/GenBank/DDBJ databases">
        <authorList>
            <person name="Peterson S.W."/>
        </authorList>
    </citation>
    <scope>NUCLEOTIDE SEQUENCE [LARGE SCALE GENOMIC DNA]</scope>
    <source>
        <strain evidence="5 6">ATCC BAA-1030</strain>
    </source>
</reference>
<keyword evidence="2 3" id="KW-0067">ATP-binding</keyword>
<evidence type="ECO:0000256" key="3">
    <source>
        <dbReference type="HAMAP-Rule" id="MF_01488"/>
    </source>
</evidence>
<protein>
    <recommendedName>
        <fullName evidence="3">ATP-dependent RecD2 DNA helicase</fullName>
        <ecNumber evidence="3">5.6.2.3</ecNumber>
    </recommendedName>
    <alternativeName>
        <fullName evidence="3">DNA 5'-3' helicase subunit RecD2</fullName>
    </alternativeName>
</protein>
<sequence>MDLFQEEPFYIDGKVAAIYFENPQNFYKVMRVEMLDTNTDFLEHEVVVTGSFGAISTGEEYHFVGRMVEHVRFGKQFQVDTYAQIQPTSKSGVVTYLSSEKFQGIGKRTAEKIVDILGVDAIEKILDDPSVLEKVSGFTKKKREMLVETLRLNYGMEKILIGLNQFGFGSQLSIAIYNKYQANALDKIHENPYQLIEDIDGIGFTKADQLAEQLGFSEDSSGRIQAAIMHKIMENALETGDTYAEAQGFLEQIIEMLEKARPYEIAPQRVADEIIVLVEEGKIQQEEMNLFENSLYFAECGVASKISRMIKSESELSYQKKEIEKCISEIEKNNKITYAESQKEAMIEAIQSPFFILTGGPGTGKTTVIRGIVELYAKLNGISLELDDYTHKTFPILLAAPTGRASKRMNETAGLPAGTIHRMLGLTGHEKNGHEEIRELEGGLLIVDEFSMVDTWLANMLFKAINEDIQVIFVGDKDQLPSVSPGQVLHDLLQIEEIPKRELTEIFRQKSDSSIIPLAHEIKNGYLPADFAENKRDRSFFFSYANNIEAYIRQIVEKAKGKGFTQTEIQVLAPMYRGLAGINALNVMLQEIFNPNDTGKRKEVKYNDTIYRIGDKILHLVNAPEVNVFNGDFGRISGISYAKDTEEKTDILHLDFDGVEVSYPRGEWNKITLSYATSIHKAQGSEFDTVILPFVMPYRRMLQRNLLYTAITRAKKRLILLGEVEAFHIATENESAVRKTRLKERLAEFGFTICGENASEEKQKIELQAEHILTLEDIDEENISAMIGMEGISPFDFL</sequence>
<dbReference type="InterPro" id="IPR027417">
    <property type="entry name" value="P-loop_NTPase"/>
</dbReference>
<feature type="domain" description="AAA+ ATPase" evidence="4">
    <location>
        <begin position="351"/>
        <end position="512"/>
    </location>
</feature>
<keyword evidence="6" id="KW-1185">Reference proteome</keyword>
<dbReference type="GO" id="GO:0009338">
    <property type="term" value="C:exodeoxyribonuclease V complex"/>
    <property type="evidence" value="ECO:0007669"/>
    <property type="project" value="TreeGrafter"/>
</dbReference>
<dbReference type="InterPro" id="IPR029493">
    <property type="entry name" value="RecD2-like_HHH"/>
</dbReference>
<dbReference type="InterPro" id="IPR003593">
    <property type="entry name" value="AAA+_ATPase"/>
</dbReference>
<dbReference type="InterPro" id="IPR027785">
    <property type="entry name" value="UvrD-like_helicase_C"/>
</dbReference>
<dbReference type="Pfam" id="PF14490">
    <property type="entry name" value="HHH_RecD2"/>
    <property type="match status" value="1"/>
</dbReference>
<dbReference type="Proteomes" id="UP000190328">
    <property type="component" value="Unassembled WGS sequence"/>
</dbReference>
<dbReference type="InterPro" id="IPR006345">
    <property type="entry name" value="RecD2"/>
</dbReference>
<gene>
    <name evidence="3" type="primary">recD2</name>
    <name evidence="5" type="ORF">SAMN02745116_01448</name>
</gene>
<evidence type="ECO:0000313" key="5">
    <source>
        <dbReference type="EMBL" id="SJZ79371.1"/>
    </source>
</evidence>
<keyword evidence="3" id="KW-0378">Hydrolase</keyword>
<dbReference type="NCBIfam" id="TIGR01448">
    <property type="entry name" value="recD_rel"/>
    <property type="match status" value="1"/>
</dbReference>
<dbReference type="GO" id="GO:0006310">
    <property type="term" value="P:DNA recombination"/>
    <property type="evidence" value="ECO:0007669"/>
    <property type="project" value="InterPro"/>
</dbReference>
<dbReference type="InterPro" id="IPR050534">
    <property type="entry name" value="Coronavir_polyprotein_1ab"/>
</dbReference>
<keyword evidence="1 3" id="KW-0547">Nucleotide-binding</keyword>
<dbReference type="Pfam" id="PF14520">
    <property type="entry name" value="HHH_5"/>
    <property type="match status" value="1"/>
</dbReference>
<dbReference type="Pfam" id="PF18335">
    <property type="entry name" value="SH3_13"/>
    <property type="match status" value="1"/>
</dbReference>
<dbReference type="GO" id="GO:0003677">
    <property type="term" value="F:DNA binding"/>
    <property type="evidence" value="ECO:0007669"/>
    <property type="project" value="UniProtKB-UniRule"/>
</dbReference>
<dbReference type="GO" id="GO:0005524">
    <property type="term" value="F:ATP binding"/>
    <property type="evidence" value="ECO:0007669"/>
    <property type="project" value="UniProtKB-UniRule"/>
</dbReference>
<evidence type="ECO:0000256" key="2">
    <source>
        <dbReference type="ARBA" id="ARBA00022840"/>
    </source>
</evidence>